<dbReference type="InterPro" id="IPR004681">
    <property type="entry name" value="TRAP_DctM"/>
</dbReference>
<evidence type="ECO:0000256" key="4">
    <source>
        <dbReference type="ARBA" id="ARBA00022692"/>
    </source>
</evidence>
<evidence type="ECO:0000256" key="5">
    <source>
        <dbReference type="ARBA" id="ARBA00022989"/>
    </source>
</evidence>
<feature type="transmembrane region" description="Helical" evidence="7">
    <location>
        <begin position="355"/>
        <end position="376"/>
    </location>
</feature>
<dbReference type="GO" id="GO:0005886">
    <property type="term" value="C:plasma membrane"/>
    <property type="evidence" value="ECO:0007669"/>
    <property type="project" value="UniProtKB-SubCell"/>
</dbReference>
<feature type="transmembrane region" description="Helical" evidence="7">
    <location>
        <begin position="104"/>
        <end position="127"/>
    </location>
</feature>
<sequence length="426" mass="44519">MTVAVFTLSLLGAMAIGMPIAFALIVCGIALMSYIDIFDSQIIAQNVINGADSFPLMAVPFFMLAGEVMNQGGLAKRIVNVALALCGHIRGGLGYVAILTSCILASLSGSAVADAAALGALLVPMMVAAGHDKARSAGLVAAGGIIAPIIPPSIGFVLFGVAGGVSITKLFLAGIAPGLMLGLGLCAAWWWVARDDQAVQPARSSMAELLKAIRDGFWALMLPLIIIFGLRFGIFTPTEAAVVVAVYSLVIAVFVYRELKPRQLLAVFVSSAQTTAVVMFLVAAALVSSWLITVSDISSQIVDMVAPFTGNQTLLMIALMLLVVVVGTALDMTPTILILTPILMPIVKQAQIDPVYFGVLFIINGAIGLITPPVGVVLNVVCGVSQISMEDIIRGVWPFLVAELTVLFLLVMFPVLVTGPARWLAG</sequence>
<dbReference type="EMBL" id="BMGG01000003">
    <property type="protein sequence ID" value="GGC62239.1"/>
    <property type="molecule type" value="Genomic_DNA"/>
</dbReference>
<dbReference type="GO" id="GO:0022857">
    <property type="term" value="F:transmembrane transporter activity"/>
    <property type="evidence" value="ECO:0007669"/>
    <property type="project" value="UniProtKB-UniRule"/>
</dbReference>
<dbReference type="RefSeq" id="WP_188609092.1">
    <property type="nucleotide sequence ID" value="NZ_BMGG01000003.1"/>
</dbReference>
<evidence type="ECO:0000256" key="3">
    <source>
        <dbReference type="ARBA" id="ARBA00022519"/>
    </source>
</evidence>
<evidence type="ECO:0000256" key="6">
    <source>
        <dbReference type="ARBA" id="ARBA00023136"/>
    </source>
</evidence>
<keyword evidence="6 7" id="KW-0472">Membrane</keyword>
<dbReference type="Proteomes" id="UP000637002">
    <property type="component" value="Unassembled WGS sequence"/>
</dbReference>
<keyword evidence="2" id="KW-1003">Cell membrane</keyword>
<feature type="transmembrane region" description="Helical" evidence="7">
    <location>
        <begin position="313"/>
        <end position="343"/>
    </location>
</feature>
<comment type="subcellular location">
    <subcellularLocation>
        <location evidence="1 7">Cell inner membrane</location>
        <topology evidence="1 7">Multi-pass membrane protein</topology>
    </subcellularLocation>
</comment>
<organism evidence="9 10">
    <name type="scientific">Chelatococcus reniformis</name>
    <dbReference type="NCBI Taxonomy" id="1494448"/>
    <lineage>
        <taxon>Bacteria</taxon>
        <taxon>Pseudomonadati</taxon>
        <taxon>Pseudomonadota</taxon>
        <taxon>Alphaproteobacteria</taxon>
        <taxon>Hyphomicrobiales</taxon>
        <taxon>Chelatococcaceae</taxon>
        <taxon>Chelatococcus</taxon>
    </lineage>
</organism>
<dbReference type="PANTHER" id="PTHR33362">
    <property type="entry name" value="SIALIC ACID TRAP TRANSPORTER PERMEASE PROTEIN SIAT-RELATED"/>
    <property type="match status" value="1"/>
</dbReference>
<comment type="subunit">
    <text evidence="7">The complex comprises the extracytoplasmic solute receptor protein and the two transmembrane proteins.</text>
</comment>
<dbReference type="NCBIfam" id="TIGR00786">
    <property type="entry name" value="dctM"/>
    <property type="match status" value="1"/>
</dbReference>
<comment type="similarity">
    <text evidence="7">Belongs to the TRAP transporter large permease family.</text>
</comment>
<dbReference type="Pfam" id="PF06808">
    <property type="entry name" value="DctM"/>
    <property type="match status" value="1"/>
</dbReference>
<feature type="transmembrane region" description="Helical" evidence="7">
    <location>
        <begin position="212"/>
        <end position="234"/>
    </location>
</feature>
<evidence type="ECO:0000313" key="9">
    <source>
        <dbReference type="EMBL" id="GGC62239.1"/>
    </source>
</evidence>
<keyword evidence="10" id="KW-1185">Reference proteome</keyword>
<feature type="domain" description="TRAP C4-dicarboxylate transport system permease DctM subunit" evidence="8">
    <location>
        <begin position="9"/>
        <end position="415"/>
    </location>
</feature>
<accession>A0A916U7P0</accession>
<keyword evidence="7" id="KW-0813">Transport</keyword>
<keyword evidence="5 7" id="KW-1133">Transmembrane helix</keyword>
<feature type="transmembrane region" description="Helical" evidence="7">
    <location>
        <begin position="47"/>
        <end position="66"/>
    </location>
</feature>
<dbReference type="PANTHER" id="PTHR33362:SF4">
    <property type="entry name" value="2,3-DIKETO-L-GULONATE TRAP TRANSPORTER LARGE PERMEASE PROTEIN YIAN"/>
    <property type="match status" value="1"/>
</dbReference>
<feature type="transmembrane region" description="Helical" evidence="7">
    <location>
        <begin position="78"/>
        <end position="98"/>
    </location>
</feature>
<dbReference type="AlphaFoldDB" id="A0A916U7P0"/>
<keyword evidence="3 7" id="KW-0997">Cell inner membrane</keyword>
<feature type="transmembrane region" description="Helical" evidence="7">
    <location>
        <begin position="170"/>
        <end position="192"/>
    </location>
</feature>
<feature type="transmembrane region" description="Helical" evidence="7">
    <location>
        <begin position="240"/>
        <end position="257"/>
    </location>
</feature>
<evidence type="ECO:0000259" key="8">
    <source>
        <dbReference type="Pfam" id="PF06808"/>
    </source>
</evidence>
<reference evidence="9" key="2">
    <citation type="submission" date="2020-09" db="EMBL/GenBank/DDBJ databases">
        <authorList>
            <person name="Sun Q."/>
            <person name="Zhou Y."/>
        </authorList>
    </citation>
    <scope>NUCLEOTIDE SEQUENCE</scope>
    <source>
        <strain evidence="9">CGMCC 1.12919</strain>
    </source>
</reference>
<feature type="transmembrane region" description="Helical" evidence="7">
    <location>
        <begin position="264"/>
        <end position="293"/>
    </location>
</feature>
<feature type="transmembrane region" description="Helical" evidence="7">
    <location>
        <begin position="139"/>
        <end position="164"/>
    </location>
</feature>
<gene>
    <name evidence="9" type="ORF">GCM10010994_21030</name>
</gene>
<comment type="caution">
    <text evidence="9">The sequence shown here is derived from an EMBL/GenBank/DDBJ whole genome shotgun (WGS) entry which is preliminary data.</text>
</comment>
<protein>
    <recommendedName>
        <fullName evidence="7">TRAP transporter large permease protein</fullName>
    </recommendedName>
</protein>
<evidence type="ECO:0000256" key="2">
    <source>
        <dbReference type="ARBA" id="ARBA00022475"/>
    </source>
</evidence>
<proteinExistence type="inferred from homology"/>
<evidence type="ECO:0000256" key="7">
    <source>
        <dbReference type="RuleBase" id="RU369079"/>
    </source>
</evidence>
<dbReference type="InterPro" id="IPR010656">
    <property type="entry name" value="DctM"/>
</dbReference>
<evidence type="ECO:0000256" key="1">
    <source>
        <dbReference type="ARBA" id="ARBA00004429"/>
    </source>
</evidence>
<evidence type="ECO:0000313" key="10">
    <source>
        <dbReference type="Proteomes" id="UP000637002"/>
    </source>
</evidence>
<comment type="function">
    <text evidence="7">Part of the tripartite ATP-independent periplasmic (TRAP) transport system.</text>
</comment>
<name>A0A916U7P0_9HYPH</name>
<reference evidence="9" key="1">
    <citation type="journal article" date="2014" name="Int. J. Syst. Evol. Microbiol.">
        <title>Complete genome sequence of Corynebacterium casei LMG S-19264T (=DSM 44701T), isolated from a smear-ripened cheese.</title>
        <authorList>
            <consortium name="US DOE Joint Genome Institute (JGI-PGF)"/>
            <person name="Walter F."/>
            <person name="Albersmeier A."/>
            <person name="Kalinowski J."/>
            <person name="Ruckert C."/>
        </authorList>
    </citation>
    <scope>NUCLEOTIDE SEQUENCE</scope>
    <source>
        <strain evidence="9">CGMCC 1.12919</strain>
    </source>
</reference>
<keyword evidence="4 7" id="KW-0812">Transmembrane</keyword>
<feature type="transmembrane region" description="Helical" evidence="7">
    <location>
        <begin position="396"/>
        <end position="417"/>
    </location>
</feature>
<dbReference type="PIRSF" id="PIRSF006066">
    <property type="entry name" value="HI0050"/>
    <property type="match status" value="1"/>
</dbReference>